<dbReference type="GeneID" id="59282261"/>
<dbReference type="Proteomes" id="UP000578531">
    <property type="component" value="Unassembled WGS sequence"/>
</dbReference>
<feature type="compositionally biased region" description="Low complexity" evidence="1">
    <location>
        <begin position="126"/>
        <end position="141"/>
    </location>
</feature>
<reference evidence="2 3" key="1">
    <citation type="journal article" date="2020" name="Genomics">
        <title>Complete, high-quality genomes from long-read metagenomic sequencing of two wolf lichen thalli reveals enigmatic genome architecture.</title>
        <authorList>
            <person name="McKenzie S.K."/>
            <person name="Walston R.F."/>
            <person name="Allen J.L."/>
        </authorList>
    </citation>
    <scope>NUCLEOTIDE SEQUENCE [LARGE SCALE GENOMIC DNA]</scope>
    <source>
        <strain evidence="2">WasteWater2</strain>
    </source>
</reference>
<evidence type="ECO:0000313" key="3">
    <source>
        <dbReference type="Proteomes" id="UP000578531"/>
    </source>
</evidence>
<organism evidence="2 3">
    <name type="scientific">Letharia columbiana</name>
    <dbReference type="NCBI Taxonomy" id="112416"/>
    <lineage>
        <taxon>Eukaryota</taxon>
        <taxon>Fungi</taxon>
        <taxon>Dikarya</taxon>
        <taxon>Ascomycota</taxon>
        <taxon>Pezizomycotina</taxon>
        <taxon>Lecanoromycetes</taxon>
        <taxon>OSLEUM clade</taxon>
        <taxon>Lecanoromycetidae</taxon>
        <taxon>Lecanorales</taxon>
        <taxon>Lecanorineae</taxon>
        <taxon>Parmeliaceae</taxon>
        <taxon>Letharia</taxon>
    </lineage>
</organism>
<feature type="compositionally biased region" description="Polar residues" evidence="1">
    <location>
        <begin position="1"/>
        <end position="31"/>
    </location>
</feature>
<dbReference type="OrthoDB" id="5377009at2759"/>
<feature type="compositionally biased region" description="Basic and acidic residues" evidence="1">
    <location>
        <begin position="584"/>
        <end position="600"/>
    </location>
</feature>
<feature type="compositionally biased region" description="Polar residues" evidence="1">
    <location>
        <begin position="38"/>
        <end position="47"/>
    </location>
</feature>
<name>A0A8H6LB09_9LECA</name>
<feature type="region of interest" description="Disordered" evidence="1">
    <location>
        <begin position="116"/>
        <end position="147"/>
    </location>
</feature>
<feature type="region of interest" description="Disordered" evidence="1">
    <location>
        <begin position="618"/>
        <end position="646"/>
    </location>
</feature>
<dbReference type="EMBL" id="JACCJC010000001">
    <property type="protein sequence ID" value="KAF6241870.1"/>
    <property type="molecule type" value="Genomic_DNA"/>
</dbReference>
<proteinExistence type="predicted"/>
<sequence>MHQVFPNTGNSPRSYRPSKTVSLSQTLSNIASDPYASSLPQHASQSYLEPPDTVSIAPPTRYASIADCPIAEPTKLHHRTVTGPARSTSDLPPLISRYSDSRNLSTAQFSVIPQLDPSSQLDDFHPSPQQSRQSSPTRSNRFSVLTGKSEEKAGKLAGWFKGESKPISVGIIPSPTKEKSDPLDSIAESSDIRATNLLQRLSTTQVMPKPAMASRFSFFSSKASLVKPIPLPDELSDELLEMDVSAALFPNEPPNPFSPASFKNLQQQAEGLLSRLQTAYKERTIALRDMMAEKETVAEESEGVETRARYLKMQLDGMTAKFAEQDEAMMNLVDELAQEKQARREEEEARKRTVRVVGDVTSPSSGHRGLMRSNTVSDSGFESEDDSSADSVFSRRDGARSPNMSVSSASTTNSPDVYRTQDFHVSASTADIGLLRLPQGQPAAKGMPVHSCTNCEGVRASEAWSVVSILKEENEALKHRVGELEGALDGCLDVISSPYDPNEPINPYPSGCTDLISQLGLLLEISLRYRIGTPTEPFNTSTQRKMATEHAIPKCSINRANLIDRSPAAPALTPNIRTSSNLYREPRNHQPREKTSEDGRLTVQVKSPTRIATSLYRHDSATASSKSIPPSNGGIHPTYSIHTPCV</sequence>
<feature type="region of interest" description="Disordered" evidence="1">
    <location>
        <begin position="569"/>
        <end position="600"/>
    </location>
</feature>
<feature type="region of interest" description="Disordered" evidence="1">
    <location>
        <begin position="75"/>
        <end position="97"/>
    </location>
</feature>
<gene>
    <name evidence="2" type="ORF">HO173_000582</name>
</gene>
<accession>A0A8H6LB09</accession>
<keyword evidence="3" id="KW-1185">Reference proteome</keyword>
<protein>
    <submittedName>
        <fullName evidence="2">Uncharacterized protein</fullName>
    </submittedName>
</protein>
<feature type="compositionally biased region" description="Polar residues" evidence="1">
    <location>
        <begin position="402"/>
        <end position="415"/>
    </location>
</feature>
<feature type="region of interest" description="Disordered" evidence="1">
    <location>
        <begin position="1"/>
        <end position="55"/>
    </location>
</feature>
<dbReference type="AlphaFoldDB" id="A0A8H6LB09"/>
<evidence type="ECO:0000313" key="2">
    <source>
        <dbReference type="EMBL" id="KAF6241870.1"/>
    </source>
</evidence>
<dbReference type="RefSeq" id="XP_037171110.1">
    <property type="nucleotide sequence ID" value="XM_037302531.1"/>
</dbReference>
<comment type="caution">
    <text evidence="2">The sequence shown here is derived from an EMBL/GenBank/DDBJ whole genome shotgun (WGS) entry which is preliminary data.</text>
</comment>
<feature type="compositionally biased region" description="Polar residues" evidence="1">
    <location>
        <begin position="621"/>
        <end position="630"/>
    </location>
</feature>
<evidence type="ECO:0000256" key="1">
    <source>
        <dbReference type="SAM" id="MobiDB-lite"/>
    </source>
</evidence>
<feature type="region of interest" description="Disordered" evidence="1">
    <location>
        <begin position="339"/>
        <end position="417"/>
    </location>
</feature>
<feature type="compositionally biased region" description="Basic and acidic residues" evidence="1">
    <location>
        <begin position="339"/>
        <end position="351"/>
    </location>
</feature>